<dbReference type="PROSITE" id="PS51257">
    <property type="entry name" value="PROKAR_LIPOPROTEIN"/>
    <property type="match status" value="1"/>
</dbReference>
<sequence length="361" mass="39796">MKMKKIYAALFLMPAVLGLVSCSDDEWNSLGEGKVELTTSHRAFILNEGSMNQNNSSITYFDWSATGDSAAVDLYATQNGQKLGDTGNDIEVVDNNRVVVAINVSNYVALLDGYGIEKSRISFEKYKNLGQVRNVAVEGDTVYAVSYGGYISRISMKGNKLEYVDSLKVGDRPEDVVKNNGKLYVTLQGADYKDNRVAIVSNFKTINYAEVMQDPARLYADGDKIYVTGFGAYYDNPWGVLDTKTNTYTQIGNASSITLGNGVIYAANSATDWKTYAVSTTLFTYTIADGKENTSYFQNVPAAINSNTVYSVSYNKYNQHVYFITSDYVNDGIVYEFDEKGAFVRQFSAGGVNSHGICFLN</sequence>
<evidence type="ECO:0000313" key="3">
    <source>
        <dbReference type="Proteomes" id="UP000887043"/>
    </source>
</evidence>
<dbReference type="Proteomes" id="UP000887043">
    <property type="component" value="Unassembled WGS sequence"/>
</dbReference>
<dbReference type="EMBL" id="BPTR01000001">
    <property type="protein sequence ID" value="GJG26354.1"/>
    <property type="molecule type" value="Genomic_DNA"/>
</dbReference>
<reference evidence="2" key="1">
    <citation type="submission" date="2021-08" db="EMBL/GenBank/DDBJ databases">
        <title>Prevotella lacticifex sp. nov., isolated from rumen of cow.</title>
        <authorList>
            <person name="Shinkai T."/>
            <person name="Ikeyama N."/>
            <person name="Kumagai M."/>
            <person name="Ohmori H."/>
            <person name="Sakamoto M."/>
            <person name="Ohkuma M."/>
            <person name="Mitsumori M."/>
        </authorList>
    </citation>
    <scope>NUCLEOTIDE SEQUENCE</scope>
    <source>
        <strain evidence="2">DSM 11371</strain>
    </source>
</reference>
<keyword evidence="1" id="KW-0732">Signal</keyword>
<accession>A0AA37HVA2</accession>
<dbReference type="SUPFAM" id="SSF63825">
    <property type="entry name" value="YWTD domain"/>
    <property type="match status" value="1"/>
</dbReference>
<organism evidence="2 3">
    <name type="scientific">Segatella bryantii</name>
    <name type="common">Prevotella bryantii</name>
    <dbReference type="NCBI Taxonomy" id="77095"/>
    <lineage>
        <taxon>Bacteria</taxon>
        <taxon>Pseudomonadati</taxon>
        <taxon>Bacteroidota</taxon>
        <taxon>Bacteroidia</taxon>
        <taxon>Bacteroidales</taxon>
        <taxon>Prevotellaceae</taxon>
        <taxon>Segatella</taxon>
    </lineage>
</organism>
<name>A0AA37HVA2_SEGBR</name>
<dbReference type="AlphaFoldDB" id="A0AA37HVA2"/>
<proteinExistence type="predicted"/>
<gene>
    <name evidence="2" type="ORF">PRRU23_00540</name>
</gene>
<feature type="signal peptide" evidence="1">
    <location>
        <begin position="1"/>
        <end position="23"/>
    </location>
</feature>
<evidence type="ECO:0000313" key="2">
    <source>
        <dbReference type="EMBL" id="GJG26354.1"/>
    </source>
</evidence>
<protein>
    <submittedName>
        <fullName evidence="2">Uncharacterized protein</fullName>
    </submittedName>
</protein>
<comment type="caution">
    <text evidence="2">The sequence shown here is derived from an EMBL/GenBank/DDBJ whole genome shotgun (WGS) entry which is preliminary data.</text>
</comment>
<dbReference type="RefSeq" id="WP_143031293.1">
    <property type="nucleotide sequence ID" value="NZ_FNQQ01000001.1"/>
</dbReference>
<feature type="chain" id="PRO_5041445785" evidence="1">
    <location>
        <begin position="24"/>
        <end position="361"/>
    </location>
</feature>
<dbReference type="Gene3D" id="2.130.10.10">
    <property type="entry name" value="YVTN repeat-like/Quinoprotein amine dehydrogenase"/>
    <property type="match status" value="1"/>
</dbReference>
<evidence type="ECO:0000256" key="1">
    <source>
        <dbReference type="SAM" id="SignalP"/>
    </source>
</evidence>
<dbReference type="InterPro" id="IPR015943">
    <property type="entry name" value="WD40/YVTN_repeat-like_dom_sf"/>
</dbReference>